<evidence type="ECO:0000313" key="1">
    <source>
        <dbReference type="EMBL" id="MBH5334715.1"/>
    </source>
</evidence>
<dbReference type="RefSeq" id="WP_197988367.1">
    <property type="nucleotide sequence ID" value="NZ_JACYXC010000001.1"/>
</dbReference>
<dbReference type="Proteomes" id="UP000807371">
    <property type="component" value="Unassembled WGS sequence"/>
</dbReference>
<dbReference type="EMBL" id="JACYXC010000001">
    <property type="protein sequence ID" value="MBH5334715.1"/>
    <property type="molecule type" value="Genomic_DNA"/>
</dbReference>
<organism evidence="1 2">
    <name type="scientific">Streptomyces pactum</name>
    <dbReference type="NCBI Taxonomy" id="68249"/>
    <lineage>
        <taxon>Bacteria</taxon>
        <taxon>Bacillati</taxon>
        <taxon>Actinomycetota</taxon>
        <taxon>Actinomycetes</taxon>
        <taxon>Kitasatosporales</taxon>
        <taxon>Streptomycetaceae</taxon>
        <taxon>Streptomyces</taxon>
    </lineage>
</organism>
<name>A0ABS0NHP8_9ACTN</name>
<comment type="caution">
    <text evidence="1">The sequence shown here is derived from an EMBL/GenBank/DDBJ whole genome shotgun (WGS) entry which is preliminary data.</text>
</comment>
<dbReference type="PANTHER" id="PTHR43162:SF1">
    <property type="entry name" value="PRESTALK A DIFFERENTIATION PROTEIN A"/>
    <property type="match status" value="1"/>
</dbReference>
<keyword evidence="2" id="KW-1185">Reference proteome</keyword>
<sequence>MTNNGSISDTITGTTGTTGDTVLVLGGSGKTGRRVAALLAERGVPARTASRGGATRFDWLDATTWGPALDGVTAVYLVYLQDLGSARAPGHIEEFLRLAKERGVARVVLLSARDWPAARPVEDAVRASGLGWTILRPTWFAQNFSEDMFLPYLQAGELRLPTGDGREPFIDAADIAEVAVAALTDDRHHGESYDLSGPRPMSFGEAVAAIAGATGRDLRYTPVSHQEFRADLVAAGLTEADAGIVDGLLRTIEEGSSAYLSDCVRRVLGREPRDFGAFAARAAAEGAWRV</sequence>
<dbReference type="Gene3D" id="3.40.50.720">
    <property type="entry name" value="NAD(P)-binding Rossmann-like Domain"/>
    <property type="match status" value="1"/>
</dbReference>
<evidence type="ECO:0000313" key="2">
    <source>
        <dbReference type="Proteomes" id="UP000807371"/>
    </source>
</evidence>
<proteinExistence type="predicted"/>
<accession>A0ABS0NHP8</accession>
<protein>
    <submittedName>
        <fullName evidence="1">NAD(P)H-binding protein</fullName>
    </submittedName>
</protein>
<gene>
    <name evidence="1" type="ORF">IHE55_07875</name>
</gene>
<dbReference type="Gene3D" id="3.90.25.10">
    <property type="entry name" value="UDP-galactose 4-epimerase, domain 1"/>
    <property type="match status" value="1"/>
</dbReference>
<dbReference type="InterPro" id="IPR051604">
    <property type="entry name" value="Ergot_Alk_Oxidoreductase"/>
</dbReference>
<dbReference type="InterPro" id="IPR036291">
    <property type="entry name" value="NAD(P)-bd_dom_sf"/>
</dbReference>
<dbReference type="PANTHER" id="PTHR43162">
    <property type="match status" value="1"/>
</dbReference>
<reference evidence="1 2" key="1">
    <citation type="submission" date="2020-09" db="EMBL/GenBank/DDBJ databases">
        <title>Biosynthesis of the nuclear factor of activated T cells inhibitor NFAT-133 and its congeners in Streptomyces pactum.</title>
        <authorList>
            <person name="Zhou W."/>
            <person name="Posri P."/>
            <person name="Abugrain M.E."/>
            <person name="Weisberg A.J."/>
            <person name="Chang J.H."/>
            <person name="Mahmud T."/>
        </authorList>
    </citation>
    <scope>NUCLEOTIDE SEQUENCE [LARGE SCALE GENOMIC DNA]</scope>
    <source>
        <strain evidence="1 2">ATCC 27456</strain>
    </source>
</reference>
<dbReference type="SUPFAM" id="SSF51735">
    <property type="entry name" value="NAD(P)-binding Rossmann-fold domains"/>
    <property type="match status" value="1"/>
</dbReference>